<comment type="caution">
    <text evidence="2">The sequence shown here is derived from an EMBL/GenBank/DDBJ whole genome shotgun (WGS) entry which is preliminary data.</text>
</comment>
<accession>A0A2G1VZ97</accession>
<sequence length="93" mass="10468">MQKLSPMRFGLGLGTAWSLFYLLCILTMNLLPQQTTVWLFNVFFHGLDASSIMRWDIPLWESAASLVLSFLAGWLCGFTLAIVYNFGLKSESA</sequence>
<dbReference type="InterPro" id="IPR044020">
    <property type="entry name" value="DUF5676"/>
</dbReference>
<proteinExistence type="predicted"/>
<dbReference type="AlphaFoldDB" id="A0A2G1VZ97"/>
<organism evidence="2 3">
    <name type="scientific">Rhodopirellula bahusiensis</name>
    <dbReference type="NCBI Taxonomy" id="2014065"/>
    <lineage>
        <taxon>Bacteria</taxon>
        <taxon>Pseudomonadati</taxon>
        <taxon>Planctomycetota</taxon>
        <taxon>Planctomycetia</taxon>
        <taxon>Pirellulales</taxon>
        <taxon>Pirellulaceae</taxon>
        <taxon>Rhodopirellula</taxon>
    </lineage>
</organism>
<protein>
    <submittedName>
        <fullName evidence="2">Uncharacterized protein</fullName>
    </submittedName>
</protein>
<dbReference type="OrthoDB" id="289574at2"/>
<reference evidence="2 3" key="1">
    <citation type="submission" date="2017-06" db="EMBL/GenBank/DDBJ databases">
        <title>Description of Rhodopirellula bahusiensis sp. nov.</title>
        <authorList>
            <person name="Kizina J."/>
            <person name="Harder J."/>
        </authorList>
    </citation>
    <scope>NUCLEOTIDE SEQUENCE [LARGE SCALE GENOMIC DNA]</scope>
    <source>
        <strain evidence="2 3">SWK21</strain>
    </source>
</reference>
<feature type="transmembrane region" description="Helical" evidence="1">
    <location>
        <begin position="63"/>
        <end position="87"/>
    </location>
</feature>
<dbReference type="Pfam" id="PF18926">
    <property type="entry name" value="DUF5676"/>
    <property type="match status" value="1"/>
</dbReference>
<feature type="transmembrane region" description="Helical" evidence="1">
    <location>
        <begin position="9"/>
        <end position="31"/>
    </location>
</feature>
<keyword evidence="3" id="KW-1185">Reference proteome</keyword>
<gene>
    <name evidence="2" type="ORF">CEE69_27785</name>
</gene>
<dbReference type="Proteomes" id="UP000225740">
    <property type="component" value="Unassembled WGS sequence"/>
</dbReference>
<dbReference type="EMBL" id="NIZW01000033">
    <property type="protein sequence ID" value="PHQ32075.1"/>
    <property type="molecule type" value="Genomic_DNA"/>
</dbReference>
<dbReference type="GeneID" id="90611674"/>
<evidence type="ECO:0000313" key="3">
    <source>
        <dbReference type="Proteomes" id="UP000225740"/>
    </source>
</evidence>
<evidence type="ECO:0000313" key="2">
    <source>
        <dbReference type="EMBL" id="PHQ32075.1"/>
    </source>
</evidence>
<evidence type="ECO:0000256" key="1">
    <source>
        <dbReference type="SAM" id="Phobius"/>
    </source>
</evidence>
<keyword evidence="1" id="KW-0472">Membrane</keyword>
<keyword evidence="1" id="KW-0812">Transmembrane</keyword>
<name>A0A2G1VZ97_9BACT</name>
<keyword evidence="1" id="KW-1133">Transmembrane helix</keyword>
<dbReference type="RefSeq" id="WP_008663266.1">
    <property type="nucleotide sequence ID" value="NZ_NIZW01000033.1"/>
</dbReference>